<feature type="compositionally biased region" description="Pro residues" evidence="1">
    <location>
        <begin position="289"/>
        <end position="298"/>
    </location>
</feature>
<feature type="compositionally biased region" description="Basic residues" evidence="1">
    <location>
        <begin position="506"/>
        <end position="516"/>
    </location>
</feature>
<dbReference type="Proteomes" id="UP000053558">
    <property type="component" value="Unassembled WGS sequence"/>
</dbReference>
<evidence type="ECO:0000256" key="1">
    <source>
        <dbReference type="SAM" id="MobiDB-lite"/>
    </source>
</evidence>
<protein>
    <submittedName>
        <fullName evidence="2">Uncharacterized protein</fullName>
    </submittedName>
</protein>
<feature type="compositionally biased region" description="Low complexity" evidence="1">
    <location>
        <begin position="399"/>
        <end position="412"/>
    </location>
</feature>
<feature type="compositionally biased region" description="Polar residues" evidence="1">
    <location>
        <begin position="1"/>
        <end position="13"/>
    </location>
</feature>
<name>A0A5M3MU89_CONPW</name>
<feature type="compositionally biased region" description="Polar residues" evidence="1">
    <location>
        <begin position="305"/>
        <end position="315"/>
    </location>
</feature>
<evidence type="ECO:0000313" key="3">
    <source>
        <dbReference type="Proteomes" id="UP000053558"/>
    </source>
</evidence>
<feature type="compositionally biased region" description="Low complexity" evidence="1">
    <location>
        <begin position="54"/>
        <end position="64"/>
    </location>
</feature>
<feature type="region of interest" description="Disordered" evidence="1">
    <location>
        <begin position="1"/>
        <end position="119"/>
    </location>
</feature>
<dbReference type="RefSeq" id="XP_007767504.1">
    <property type="nucleotide sequence ID" value="XM_007769314.1"/>
</dbReference>
<sequence>MQHNISYGQSTSPGPMMDRASTSPSTTDPNRSQAFIDSINAHPSTRLRHTIERSNINGPPSSSNAPPPPPVRFSVPHAEVPGQSYAQRLYASAFSKNNQAHPHPHPVHSKSAPVSEPPTTNWGYVKEDVSMYPTYRPEESINVSMYKGGIQSGYSALPASSSSSRQSGLNTSRGPSHTYPMFQRSPSPSVPPPPPPPVATSISFGNGEHLSRPLASSFVSQASTAGSPPASRPPSTNYPHSNPDAGPRWLSSASSWGAQAPYPVHSGGSPPPPALPPIVLAPDMRQASPTPPPAPPIHLVPDSPYTVSPPTTFSSLPPEARRTTASSPMSTPAPLPPAEFNRSRSPPASNAHASPQLAGARTLPFVPPYDTGPASHTLAHVQPSASQPTTLAAEPERTPIPQVPAASVPQAPTFGSQGPSGGLTTGADPLVSATQPGDNNALSLSELGPALDAVSDGQDDMFEYEEYEVEEEVPVYSLYDEAPPPPSFDEVHPGPGLRPRTTTVRRTIRRTVRRRRDGGTSGPTGGHPPPVPPLPSSDAAL</sequence>
<accession>A0A5M3MU89</accession>
<feature type="compositionally biased region" description="Pro residues" evidence="1">
    <location>
        <begin position="526"/>
        <end position="535"/>
    </location>
</feature>
<reference evidence="3" key="1">
    <citation type="journal article" date="2012" name="Science">
        <title>The Paleozoic origin of enzymatic lignin decomposition reconstructed from 31 fungal genomes.</title>
        <authorList>
            <person name="Floudas D."/>
            <person name="Binder M."/>
            <person name="Riley R."/>
            <person name="Barry K."/>
            <person name="Blanchette R.A."/>
            <person name="Henrissat B."/>
            <person name="Martinez A.T."/>
            <person name="Otillar R."/>
            <person name="Spatafora J.W."/>
            <person name="Yadav J.S."/>
            <person name="Aerts A."/>
            <person name="Benoit I."/>
            <person name="Boyd A."/>
            <person name="Carlson A."/>
            <person name="Copeland A."/>
            <person name="Coutinho P.M."/>
            <person name="de Vries R.P."/>
            <person name="Ferreira P."/>
            <person name="Findley K."/>
            <person name="Foster B."/>
            <person name="Gaskell J."/>
            <person name="Glotzer D."/>
            <person name="Gorecki P."/>
            <person name="Heitman J."/>
            <person name="Hesse C."/>
            <person name="Hori C."/>
            <person name="Igarashi K."/>
            <person name="Jurgens J.A."/>
            <person name="Kallen N."/>
            <person name="Kersten P."/>
            <person name="Kohler A."/>
            <person name="Kuees U."/>
            <person name="Kumar T.K.A."/>
            <person name="Kuo A."/>
            <person name="LaButti K."/>
            <person name="Larrondo L.F."/>
            <person name="Lindquist E."/>
            <person name="Ling A."/>
            <person name="Lombard V."/>
            <person name="Lucas S."/>
            <person name="Lundell T."/>
            <person name="Martin R."/>
            <person name="McLaughlin D.J."/>
            <person name="Morgenstern I."/>
            <person name="Morin E."/>
            <person name="Murat C."/>
            <person name="Nagy L.G."/>
            <person name="Nolan M."/>
            <person name="Ohm R.A."/>
            <person name="Patyshakuliyeva A."/>
            <person name="Rokas A."/>
            <person name="Ruiz-Duenas F.J."/>
            <person name="Sabat G."/>
            <person name="Salamov A."/>
            <person name="Samejima M."/>
            <person name="Schmutz J."/>
            <person name="Slot J.C."/>
            <person name="St John F."/>
            <person name="Stenlid J."/>
            <person name="Sun H."/>
            <person name="Sun S."/>
            <person name="Syed K."/>
            <person name="Tsang A."/>
            <person name="Wiebenga A."/>
            <person name="Young D."/>
            <person name="Pisabarro A."/>
            <person name="Eastwood D.C."/>
            <person name="Martin F."/>
            <person name="Cullen D."/>
            <person name="Grigoriev I.V."/>
            <person name="Hibbett D.S."/>
        </authorList>
    </citation>
    <scope>NUCLEOTIDE SEQUENCE [LARGE SCALE GENOMIC DNA]</scope>
    <source>
        <strain evidence="3">RWD-64-598 SS2</strain>
    </source>
</reference>
<dbReference type="AlphaFoldDB" id="A0A5M3MU89"/>
<feature type="compositionally biased region" description="Polar residues" evidence="1">
    <location>
        <begin position="217"/>
        <end position="226"/>
    </location>
</feature>
<feature type="compositionally biased region" description="Polar residues" evidence="1">
    <location>
        <begin position="432"/>
        <end position="443"/>
    </location>
</feature>
<feature type="compositionally biased region" description="Low complexity" evidence="1">
    <location>
        <begin position="152"/>
        <end position="173"/>
    </location>
</feature>
<feature type="compositionally biased region" description="Polar residues" evidence="1">
    <location>
        <begin position="343"/>
        <end position="353"/>
    </location>
</feature>
<feature type="region of interest" description="Disordered" evidence="1">
    <location>
        <begin position="152"/>
        <end position="464"/>
    </location>
</feature>
<comment type="caution">
    <text evidence="2">The sequence shown here is derived from an EMBL/GenBank/DDBJ whole genome shotgun (WGS) entry which is preliminary data.</text>
</comment>
<keyword evidence="3" id="KW-1185">Reference proteome</keyword>
<feature type="compositionally biased region" description="Pro residues" evidence="1">
    <location>
        <begin position="188"/>
        <end position="198"/>
    </location>
</feature>
<proteinExistence type="predicted"/>
<feature type="compositionally biased region" description="Polar residues" evidence="1">
    <location>
        <begin position="20"/>
        <end position="35"/>
    </location>
</feature>
<gene>
    <name evidence="2" type="ORF">CONPUDRAFT_72458</name>
</gene>
<dbReference type="GeneID" id="19209041"/>
<feature type="region of interest" description="Disordered" evidence="1">
    <location>
        <begin position="478"/>
        <end position="541"/>
    </location>
</feature>
<evidence type="ECO:0000313" key="2">
    <source>
        <dbReference type="EMBL" id="EIW82151.1"/>
    </source>
</evidence>
<dbReference type="OMA" id="YDTEMIS"/>
<dbReference type="KEGG" id="cput:CONPUDRAFT_72458"/>
<organism evidence="2 3">
    <name type="scientific">Coniophora puteana (strain RWD-64-598)</name>
    <name type="common">Brown rot fungus</name>
    <dbReference type="NCBI Taxonomy" id="741705"/>
    <lineage>
        <taxon>Eukaryota</taxon>
        <taxon>Fungi</taxon>
        <taxon>Dikarya</taxon>
        <taxon>Basidiomycota</taxon>
        <taxon>Agaricomycotina</taxon>
        <taxon>Agaricomycetes</taxon>
        <taxon>Agaricomycetidae</taxon>
        <taxon>Boletales</taxon>
        <taxon>Coniophorineae</taxon>
        <taxon>Coniophoraceae</taxon>
        <taxon>Coniophora</taxon>
    </lineage>
</organism>
<dbReference type="EMBL" id="JH711577">
    <property type="protein sequence ID" value="EIW82151.1"/>
    <property type="molecule type" value="Genomic_DNA"/>
</dbReference>